<name>A0A165M1K0_EXIGL</name>
<gene>
    <name evidence="1" type="ORF">EXIGLDRAFT_292793</name>
</gene>
<protein>
    <submittedName>
        <fullName evidence="1">Uncharacterized protein</fullName>
    </submittedName>
</protein>
<dbReference type="EMBL" id="KV425916">
    <property type="protein sequence ID" value="KZV98636.1"/>
    <property type="molecule type" value="Genomic_DNA"/>
</dbReference>
<dbReference type="InParanoid" id="A0A165M1K0"/>
<reference evidence="1 2" key="1">
    <citation type="journal article" date="2016" name="Mol. Biol. Evol.">
        <title>Comparative Genomics of Early-Diverging Mushroom-Forming Fungi Provides Insights into the Origins of Lignocellulose Decay Capabilities.</title>
        <authorList>
            <person name="Nagy L.G."/>
            <person name="Riley R."/>
            <person name="Tritt A."/>
            <person name="Adam C."/>
            <person name="Daum C."/>
            <person name="Floudas D."/>
            <person name="Sun H."/>
            <person name="Yadav J.S."/>
            <person name="Pangilinan J."/>
            <person name="Larsson K.H."/>
            <person name="Matsuura K."/>
            <person name="Barry K."/>
            <person name="Labutti K."/>
            <person name="Kuo R."/>
            <person name="Ohm R.A."/>
            <person name="Bhattacharya S.S."/>
            <person name="Shirouzu T."/>
            <person name="Yoshinaga Y."/>
            <person name="Martin F.M."/>
            <person name="Grigoriev I.V."/>
            <person name="Hibbett D.S."/>
        </authorList>
    </citation>
    <scope>NUCLEOTIDE SEQUENCE [LARGE SCALE GENOMIC DNA]</scope>
    <source>
        <strain evidence="1 2">HHB12029</strain>
    </source>
</reference>
<dbReference type="OrthoDB" id="2576334at2759"/>
<dbReference type="STRING" id="1314781.A0A165M1K0"/>
<sequence length="171" mass="18262">MSAGLSPYTIPLTAPSPIFDYRPYRETDAAIGWNASYTESTAWPIVPVNSSLPYIDALPKGVAYRRTHLNGAAVSLSFEGTGFYMCFTASGASYSVTVDGRAIDSSSSNSAAGSPCEKSGAETIFQADDLTLGTHEAVLTLSSAPLDDFRFYGGGFTVAVNTKGQRQYHYR</sequence>
<evidence type="ECO:0000313" key="1">
    <source>
        <dbReference type="EMBL" id="KZV98636.1"/>
    </source>
</evidence>
<proteinExistence type="predicted"/>
<organism evidence="1 2">
    <name type="scientific">Exidia glandulosa HHB12029</name>
    <dbReference type="NCBI Taxonomy" id="1314781"/>
    <lineage>
        <taxon>Eukaryota</taxon>
        <taxon>Fungi</taxon>
        <taxon>Dikarya</taxon>
        <taxon>Basidiomycota</taxon>
        <taxon>Agaricomycotina</taxon>
        <taxon>Agaricomycetes</taxon>
        <taxon>Auriculariales</taxon>
        <taxon>Exidiaceae</taxon>
        <taxon>Exidia</taxon>
    </lineage>
</organism>
<dbReference type="Proteomes" id="UP000077266">
    <property type="component" value="Unassembled WGS sequence"/>
</dbReference>
<evidence type="ECO:0000313" key="2">
    <source>
        <dbReference type="Proteomes" id="UP000077266"/>
    </source>
</evidence>
<dbReference type="Gene3D" id="2.60.120.260">
    <property type="entry name" value="Galactose-binding domain-like"/>
    <property type="match status" value="1"/>
</dbReference>
<keyword evidence="2" id="KW-1185">Reference proteome</keyword>
<accession>A0A165M1K0</accession>
<dbReference type="AlphaFoldDB" id="A0A165M1K0"/>